<dbReference type="STRING" id="1121013.GCA_000426365_00560"/>
<feature type="transmembrane region" description="Helical" evidence="7">
    <location>
        <begin position="51"/>
        <end position="71"/>
    </location>
</feature>
<sequence length="432" mass="45428">MNDGLILGLVLILLLAACGLPLFAVLAAVAILGFHLAGYDLIVVAVEFYRLADMPGLVAIPLFTLAGYVLGESGAPRRLVRLSEALLGWLPGGLAIVALVACAFFTAFTGASGMTIVAIGALLYPALREAGYPQNYSLGLVTSSGSLGLLFAPSLPLILYGFVAGQLQTEQPVTIEALFLAGIVPGLLMVAVLSGHAMWVGRRLPRPVRKTGKGDLRAALRDAGWELPLPVLVLGGIYSGLFTASETAAVTALYVLVVTVGIKKEITLGKLPAVIAEAGRMVGAVLLILGLAMAMSNWLVDQEVPARLFELSRGWIHSPLAFLLALNVLLLFAGMLMDIFSAIVILTPLLLPVAVGYGVHPVHFGIVMLANLQIGYFTPPVGMDLFIASYRFGIGLPTLVRACLPFFLLVGLCVLLITWWPALSLGVGSLPG</sequence>
<dbReference type="RefSeq" id="WP_043798444.1">
    <property type="nucleotide sequence ID" value="NZ_AUFF01000001.1"/>
</dbReference>
<keyword evidence="6 7" id="KW-0472">Membrane</keyword>
<dbReference type="EMBL" id="AWXU01000076">
    <property type="protein sequence ID" value="KFN46307.1"/>
    <property type="molecule type" value="Genomic_DNA"/>
</dbReference>
<evidence type="ECO:0000313" key="10">
    <source>
        <dbReference type="Proteomes" id="UP000029391"/>
    </source>
</evidence>
<organism evidence="9 10">
    <name type="scientific">Arenimonas composti TR7-09 = DSM 18010</name>
    <dbReference type="NCBI Taxonomy" id="1121013"/>
    <lineage>
        <taxon>Bacteria</taxon>
        <taxon>Pseudomonadati</taxon>
        <taxon>Pseudomonadota</taxon>
        <taxon>Gammaproteobacteria</taxon>
        <taxon>Lysobacterales</taxon>
        <taxon>Lysobacteraceae</taxon>
        <taxon>Arenimonas</taxon>
    </lineage>
</organism>
<evidence type="ECO:0000259" key="8">
    <source>
        <dbReference type="Pfam" id="PF06808"/>
    </source>
</evidence>
<gene>
    <name evidence="9" type="ORF">P873_02010</name>
</gene>
<evidence type="ECO:0000256" key="5">
    <source>
        <dbReference type="ARBA" id="ARBA00022989"/>
    </source>
</evidence>
<evidence type="ECO:0000256" key="4">
    <source>
        <dbReference type="ARBA" id="ARBA00022692"/>
    </source>
</evidence>
<comment type="subcellular location">
    <subcellularLocation>
        <location evidence="1 7">Cell inner membrane</location>
        <topology evidence="1 7">Multi-pass membrane protein</topology>
    </subcellularLocation>
</comment>
<dbReference type="PANTHER" id="PTHR33362">
    <property type="entry name" value="SIALIC ACID TRAP TRANSPORTER PERMEASE PROTEIN SIAT-RELATED"/>
    <property type="match status" value="1"/>
</dbReference>
<dbReference type="InterPro" id="IPR010656">
    <property type="entry name" value="DctM"/>
</dbReference>
<keyword evidence="5 7" id="KW-1133">Transmembrane helix</keyword>
<feature type="transmembrane region" description="Helical" evidence="7">
    <location>
        <begin position="144"/>
        <end position="165"/>
    </location>
</feature>
<evidence type="ECO:0000256" key="6">
    <source>
        <dbReference type="ARBA" id="ARBA00023136"/>
    </source>
</evidence>
<dbReference type="GO" id="GO:0005886">
    <property type="term" value="C:plasma membrane"/>
    <property type="evidence" value="ECO:0007669"/>
    <property type="project" value="UniProtKB-SubCell"/>
</dbReference>
<keyword evidence="3 7" id="KW-0997">Cell inner membrane</keyword>
<evidence type="ECO:0000256" key="1">
    <source>
        <dbReference type="ARBA" id="ARBA00004429"/>
    </source>
</evidence>
<comment type="caution">
    <text evidence="7">Lacks conserved residue(s) required for the propagation of feature annotation.</text>
</comment>
<comment type="similarity">
    <text evidence="7">Belongs to the TRAP transporter large permease family.</text>
</comment>
<dbReference type="PANTHER" id="PTHR33362:SF5">
    <property type="entry name" value="C4-DICARBOXYLATE TRAP TRANSPORTER LARGE PERMEASE PROTEIN DCTM"/>
    <property type="match status" value="1"/>
</dbReference>
<feature type="transmembrane region" description="Helical" evidence="7">
    <location>
        <begin position="315"/>
        <end position="332"/>
    </location>
</feature>
<keyword evidence="7" id="KW-0813">Transport</keyword>
<protein>
    <recommendedName>
        <fullName evidence="7">TRAP transporter large permease protein</fullName>
    </recommendedName>
</protein>
<feature type="transmembrane region" description="Helical" evidence="7">
    <location>
        <begin position="274"/>
        <end position="295"/>
    </location>
</feature>
<evidence type="ECO:0000256" key="2">
    <source>
        <dbReference type="ARBA" id="ARBA00022475"/>
    </source>
</evidence>
<comment type="function">
    <text evidence="7">Part of the tripartite ATP-independent periplasmic (TRAP) transport system.</text>
</comment>
<proteinExistence type="inferred from homology"/>
<feature type="transmembrane region" description="Helical" evidence="7">
    <location>
        <begin position="399"/>
        <end position="422"/>
    </location>
</feature>
<evidence type="ECO:0000313" key="9">
    <source>
        <dbReference type="EMBL" id="KFN46307.1"/>
    </source>
</evidence>
<comment type="caution">
    <text evidence="9">The sequence shown here is derived from an EMBL/GenBank/DDBJ whole genome shotgun (WGS) entry which is preliminary data.</text>
</comment>
<reference evidence="9 10" key="1">
    <citation type="submission" date="2013-09" db="EMBL/GenBank/DDBJ databases">
        <title>Genome sequencing of Arenimonas composti.</title>
        <authorList>
            <person name="Chen F."/>
            <person name="Wang G."/>
        </authorList>
    </citation>
    <scope>NUCLEOTIDE SEQUENCE [LARGE SCALE GENOMIC DNA]</scope>
    <source>
        <strain evidence="9 10">TR7-09</strain>
    </source>
</reference>
<dbReference type="OrthoDB" id="8627919at2"/>
<keyword evidence="10" id="KW-1185">Reference proteome</keyword>
<dbReference type="eggNOG" id="COG1593">
    <property type="taxonomic scope" value="Bacteria"/>
</dbReference>
<dbReference type="InterPro" id="IPR004681">
    <property type="entry name" value="TRAP_DctM"/>
</dbReference>
<keyword evidence="2" id="KW-1003">Cell membrane</keyword>
<name>A0A091B421_9GAMM</name>
<feature type="domain" description="TRAP C4-dicarboxylate transport system permease DctM subunit" evidence="8">
    <location>
        <begin position="9"/>
        <end position="423"/>
    </location>
</feature>
<feature type="transmembrane region" description="Helical" evidence="7">
    <location>
        <begin position="237"/>
        <end position="262"/>
    </location>
</feature>
<dbReference type="NCBIfam" id="TIGR00786">
    <property type="entry name" value="dctM"/>
    <property type="match status" value="1"/>
</dbReference>
<accession>A0A091B421</accession>
<feature type="transmembrane region" description="Helical" evidence="7">
    <location>
        <begin position="365"/>
        <end position="387"/>
    </location>
</feature>
<evidence type="ECO:0000256" key="7">
    <source>
        <dbReference type="RuleBase" id="RU369079"/>
    </source>
</evidence>
<dbReference type="Pfam" id="PF06808">
    <property type="entry name" value="DctM"/>
    <property type="match status" value="1"/>
</dbReference>
<comment type="subunit">
    <text evidence="7">The complex comprises the extracytoplasmic solute receptor protein and the two transmembrane proteins.</text>
</comment>
<dbReference type="PIRSF" id="PIRSF006066">
    <property type="entry name" value="HI0050"/>
    <property type="match status" value="1"/>
</dbReference>
<feature type="transmembrane region" description="Helical" evidence="7">
    <location>
        <begin position="339"/>
        <end position="359"/>
    </location>
</feature>
<feature type="transmembrane region" description="Helical" evidence="7">
    <location>
        <begin position="92"/>
        <end position="124"/>
    </location>
</feature>
<dbReference type="AlphaFoldDB" id="A0A091B421"/>
<feature type="transmembrane region" description="Helical" evidence="7">
    <location>
        <begin position="177"/>
        <end position="199"/>
    </location>
</feature>
<keyword evidence="4 7" id="KW-0812">Transmembrane</keyword>
<evidence type="ECO:0000256" key="3">
    <source>
        <dbReference type="ARBA" id="ARBA00022519"/>
    </source>
</evidence>
<dbReference type="Proteomes" id="UP000029391">
    <property type="component" value="Unassembled WGS sequence"/>
</dbReference>
<dbReference type="GO" id="GO:0022857">
    <property type="term" value="F:transmembrane transporter activity"/>
    <property type="evidence" value="ECO:0007669"/>
    <property type="project" value="UniProtKB-UniRule"/>
</dbReference>